<accession>A0ABM5LYB4</accession>
<proteinExistence type="predicted"/>
<dbReference type="Pfam" id="PF14470">
    <property type="entry name" value="bPH_3"/>
    <property type="match status" value="1"/>
</dbReference>
<sequence>MEQLEARLETMQKYQTAEELKESLPKGTTSMVKGCFKALANEQLNGEYFLGAFVGNVQGINVVGSKKDAGTTGIMAITNKRLIFIGKLLFNTKIESLTWSNFDSYSAQKGMLFGEITAMSRGGHKLRVTSIDKKVWQQGKQLLDELTM</sequence>
<organism evidence="2 3">
    <name type="scientific">Bacillus atrophaeus (strain 1942)</name>
    <dbReference type="NCBI Taxonomy" id="720555"/>
    <lineage>
        <taxon>Bacteria</taxon>
        <taxon>Bacillati</taxon>
        <taxon>Bacillota</taxon>
        <taxon>Bacilli</taxon>
        <taxon>Bacillales</taxon>
        <taxon>Bacillaceae</taxon>
        <taxon>Bacillus</taxon>
    </lineage>
</organism>
<reference evidence="2 3" key="1">
    <citation type="journal article" date="2011" name="Front. Microbiol.">
        <title>Genomic signatures of strain selection and enhancement in Bacillus atrophaeus var. globigii, a historical biowarfare simulant.</title>
        <authorList>
            <person name="Gibbons H.S."/>
            <person name="Broomall S.M."/>
            <person name="McNew L.A."/>
            <person name="Daligault H."/>
            <person name="Chapman C."/>
            <person name="Bruce D."/>
            <person name="Karavis M."/>
            <person name="Krepps M."/>
            <person name="McGregor P.A."/>
            <person name="Hong C."/>
            <person name="Park K.H."/>
            <person name="Akmal A."/>
            <person name="Feldman A."/>
            <person name="Lin J.S."/>
            <person name="Chang W.E."/>
            <person name="Higgs B.W."/>
            <person name="Demirev P."/>
            <person name="Lindquist J."/>
            <person name="Liem A."/>
            <person name="Fochler E."/>
            <person name="Read T.D."/>
            <person name="Tapia R."/>
            <person name="Johnson S."/>
            <person name="Bishop-Lilly K.A."/>
            <person name="Detter C."/>
            <person name="Han C."/>
            <person name="Sozhamannan S."/>
            <person name="Rosenzweig C.N."/>
            <person name="Skowronski E.W."/>
        </authorList>
    </citation>
    <scope>NUCLEOTIDE SEQUENCE [LARGE SCALE GENOMIC DNA]</scope>
    <source>
        <strain evidence="2 3">1942</strain>
    </source>
</reference>
<feature type="domain" description="YokE-like PH" evidence="1">
    <location>
        <begin position="63"/>
        <end position="134"/>
    </location>
</feature>
<dbReference type="Proteomes" id="UP000006867">
    <property type="component" value="Chromosome"/>
</dbReference>
<evidence type="ECO:0000259" key="1">
    <source>
        <dbReference type="Pfam" id="PF14470"/>
    </source>
</evidence>
<dbReference type="EMBL" id="CP002207">
    <property type="protein sequence ID" value="ADP32854.1"/>
    <property type="molecule type" value="Genomic_DNA"/>
</dbReference>
<evidence type="ECO:0000313" key="3">
    <source>
        <dbReference type="Proteomes" id="UP000006867"/>
    </source>
</evidence>
<dbReference type="RefSeq" id="WP_004429638.1">
    <property type="nucleotide sequence ID" value="NC_014639.1"/>
</dbReference>
<evidence type="ECO:0000313" key="2">
    <source>
        <dbReference type="EMBL" id="ADP32854.1"/>
    </source>
</evidence>
<dbReference type="InterPro" id="IPR039519">
    <property type="entry name" value="YokE-like_PH"/>
</dbReference>
<name>A0ABM5LYB4_BACA1</name>
<protein>
    <recommendedName>
        <fullName evidence="1">YokE-like PH domain-containing protein</fullName>
    </recommendedName>
</protein>
<gene>
    <name evidence="2" type="ordered locus">BATR1942_09605</name>
</gene>
<keyword evidence="3" id="KW-1185">Reference proteome</keyword>